<name>A0A431WXP0_9GAMM</name>
<dbReference type="OrthoDB" id="10013150at2"/>
<reference evidence="1 2" key="1">
    <citation type="submission" date="2018-12" db="EMBL/GenBank/DDBJ databases">
        <authorList>
            <person name="Yu L."/>
        </authorList>
    </citation>
    <scope>NUCLEOTIDE SEQUENCE [LARGE SCALE GENOMIC DNA]</scope>
    <source>
        <strain evidence="1 2">HAW-EB2</strain>
    </source>
</reference>
<dbReference type="EMBL" id="RXNU01000002">
    <property type="protein sequence ID" value="RTR40188.1"/>
    <property type="molecule type" value="Genomic_DNA"/>
</dbReference>
<sequence>MKQRPFVGEIESLDNRRDKIFGVSEIEGFDFRDEIAERPGMGLQRTERLLARKPAASDR</sequence>
<dbReference type="Proteomes" id="UP000267448">
    <property type="component" value="Unassembled WGS sequence"/>
</dbReference>
<accession>A0A431WXP0</accession>
<proteinExistence type="predicted"/>
<evidence type="ECO:0000313" key="1">
    <source>
        <dbReference type="EMBL" id="RTR40188.1"/>
    </source>
</evidence>
<organism evidence="1 2">
    <name type="scientific">Shewanella canadensis</name>
    <dbReference type="NCBI Taxonomy" id="271096"/>
    <lineage>
        <taxon>Bacteria</taxon>
        <taxon>Pseudomonadati</taxon>
        <taxon>Pseudomonadota</taxon>
        <taxon>Gammaproteobacteria</taxon>
        <taxon>Alteromonadales</taxon>
        <taxon>Shewanellaceae</taxon>
        <taxon>Shewanella</taxon>
    </lineage>
</organism>
<dbReference type="RefSeq" id="WP_126519256.1">
    <property type="nucleotide sequence ID" value="NZ_RXNU01000002.1"/>
</dbReference>
<gene>
    <name evidence="1" type="ORF">EKG38_05565</name>
</gene>
<protein>
    <submittedName>
        <fullName evidence="1">Uncharacterized protein</fullName>
    </submittedName>
</protein>
<evidence type="ECO:0000313" key="2">
    <source>
        <dbReference type="Proteomes" id="UP000267448"/>
    </source>
</evidence>
<keyword evidence="2" id="KW-1185">Reference proteome</keyword>
<dbReference type="AlphaFoldDB" id="A0A431WXP0"/>
<comment type="caution">
    <text evidence="1">The sequence shown here is derived from an EMBL/GenBank/DDBJ whole genome shotgun (WGS) entry which is preliminary data.</text>
</comment>